<dbReference type="SUPFAM" id="SSF55811">
    <property type="entry name" value="Nudix"/>
    <property type="match status" value="1"/>
</dbReference>
<comment type="catalytic activity">
    <reaction evidence="1">
        <text>GDP-alpha-D-mannose + H2O = alpha-D-mannose 1-phosphate + GMP + 2 H(+)</text>
        <dbReference type="Rhea" id="RHEA:27978"/>
        <dbReference type="ChEBI" id="CHEBI:15377"/>
        <dbReference type="ChEBI" id="CHEBI:15378"/>
        <dbReference type="ChEBI" id="CHEBI:57527"/>
        <dbReference type="ChEBI" id="CHEBI:58115"/>
        <dbReference type="ChEBI" id="CHEBI:58409"/>
    </reaction>
</comment>
<evidence type="ECO:0000256" key="1">
    <source>
        <dbReference type="ARBA" id="ARBA00000847"/>
    </source>
</evidence>
<name>A0A7S7SN48_PALFE</name>
<gene>
    <name evidence="10" type="ORF">IRI77_14345</name>
</gene>
<dbReference type="GO" id="GO:0006753">
    <property type="term" value="P:nucleoside phosphate metabolic process"/>
    <property type="evidence" value="ECO:0007669"/>
    <property type="project" value="TreeGrafter"/>
</dbReference>
<accession>A0A7S7SN48</accession>
<dbReference type="GO" id="GO:0016462">
    <property type="term" value="F:pyrophosphatase activity"/>
    <property type="evidence" value="ECO:0007669"/>
    <property type="project" value="UniProtKB-ARBA"/>
</dbReference>
<dbReference type="InterPro" id="IPR015797">
    <property type="entry name" value="NUDIX_hydrolase-like_dom_sf"/>
</dbReference>
<dbReference type="PROSITE" id="PS51462">
    <property type="entry name" value="NUDIX"/>
    <property type="match status" value="1"/>
</dbReference>
<dbReference type="KEGG" id="pfer:IRI77_14345"/>
<dbReference type="GO" id="GO:0005829">
    <property type="term" value="C:cytosol"/>
    <property type="evidence" value="ECO:0007669"/>
    <property type="project" value="TreeGrafter"/>
</dbReference>
<dbReference type="CDD" id="cd03424">
    <property type="entry name" value="NUDIX_ADPRase_Nudt5_UGPPase_Nudt14"/>
    <property type="match status" value="1"/>
</dbReference>
<dbReference type="Proteomes" id="UP000593892">
    <property type="component" value="Chromosome"/>
</dbReference>
<evidence type="ECO:0000313" key="10">
    <source>
        <dbReference type="EMBL" id="QOY91074.1"/>
    </source>
</evidence>
<reference evidence="10 11" key="1">
    <citation type="submission" date="2020-10" db="EMBL/GenBank/DDBJ databases">
        <title>Complete genome sequence of Paludibaculum fermentans P105T, a facultatively anaerobic acidobacterium capable of dissimilatory Fe(III) reduction.</title>
        <authorList>
            <person name="Dedysh S.N."/>
            <person name="Beletsky A.V."/>
            <person name="Kulichevskaya I.S."/>
            <person name="Mardanov A.V."/>
            <person name="Ravin N.V."/>
        </authorList>
    </citation>
    <scope>NUCLEOTIDE SEQUENCE [LARGE SCALE GENOMIC DNA]</scope>
    <source>
        <strain evidence="10 11">P105</strain>
    </source>
</reference>
<keyword evidence="5 8" id="KW-0378">Hydrolase</keyword>
<dbReference type="AlphaFoldDB" id="A0A7S7SN48"/>
<dbReference type="PANTHER" id="PTHR11839">
    <property type="entry name" value="UDP/ADP-SUGAR PYROPHOSPHATASE"/>
    <property type="match status" value="1"/>
</dbReference>
<evidence type="ECO:0000256" key="4">
    <source>
        <dbReference type="ARBA" id="ARBA00016377"/>
    </source>
</evidence>
<evidence type="ECO:0000256" key="2">
    <source>
        <dbReference type="ARBA" id="ARBA00001946"/>
    </source>
</evidence>
<dbReference type="InterPro" id="IPR000086">
    <property type="entry name" value="NUDIX_hydrolase_dom"/>
</dbReference>
<dbReference type="RefSeq" id="WP_194452729.1">
    <property type="nucleotide sequence ID" value="NZ_CP063849.1"/>
</dbReference>
<dbReference type="PANTHER" id="PTHR11839:SF18">
    <property type="entry name" value="NUDIX HYDROLASE DOMAIN-CONTAINING PROTEIN"/>
    <property type="match status" value="1"/>
</dbReference>
<evidence type="ECO:0000256" key="5">
    <source>
        <dbReference type="ARBA" id="ARBA00022801"/>
    </source>
</evidence>
<evidence type="ECO:0000256" key="8">
    <source>
        <dbReference type="RuleBase" id="RU003476"/>
    </source>
</evidence>
<dbReference type="Pfam" id="PF00293">
    <property type="entry name" value="NUDIX"/>
    <property type="match status" value="1"/>
</dbReference>
<evidence type="ECO:0000256" key="7">
    <source>
        <dbReference type="ARBA" id="ARBA00032272"/>
    </source>
</evidence>
<protein>
    <recommendedName>
        <fullName evidence="4">GDP-mannose pyrophosphatase</fullName>
    </recommendedName>
    <alternativeName>
        <fullName evidence="6">GDP-mannose hydrolase</fullName>
    </alternativeName>
    <alternativeName>
        <fullName evidence="7">GDPMK</fullName>
    </alternativeName>
</protein>
<comment type="similarity">
    <text evidence="3">Belongs to the Nudix hydrolase family. NudK subfamily.</text>
</comment>
<dbReference type="PROSITE" id="PS00893">
    <property type="entry name" value="NUDIX_BOX"/>
    <property type="match status" value="1"/>
</dbReference>
<proteinExistence type="inferred from homology"/>
<dbReference type="GO" id="GO:0019693">
    <property type="term" value="P:ribose phosphate metabolic process"/>
    <property type="evidence" value="ECO:0007669"/>
    <property type="project" value="TreeGrafter"/>
</dbReference>
<evidence type="ECO:0000256" key="6">
    <source>
        <dbReference type="ARBA" id="ARBA00032162"/>
    </source>
</evidence>
<dbReference type="Gene3D" id="3.90.79.10">
    <property type="entry name" value="Nucleoside Triphosphate Pyrophosphohydrolase"/>
    <property type="match status" value="1"/>
</dbReference>
<feature type="domain" description="Nudix hydrolase" evidence="9">
    <location>
        <begin position="35"/>
        <end position="164"/>
    </location>
</feature>
<evidence type="ECO:0000313" key="11">
    <source>
        <dbReference type="Proteomes" id="UP000593892"/>
    </source>
</evidence>
<evidence type="ECO:0000259" key="9">
    <source>
        <dbReference type="PROSITE" id="PS51462"/>
    </source>
</evidence>
<comment type="cofactor">
    <cofactor evidence="2">
        <name>Mg(2+)</name>
        <dbReference type="ChEBI" id="CHEBI:18420"/>
    </cofactor>
</comment>
<sequence>MKLISSEKLLDTPIFRVTMDHALDPDGFEIKRAIVQHDGSAVIMPVDEKGRVLLVRQYRLPARKYLWELSAGRLDPGETPLQAAKRELIEETGYRAKKWTKLTKFYPSPGFVAEAMTIYVAQELKAGAATPMDDERIECGWFTWKQMGEMIEKGEICDAKTLIGWSLWKLRGKK</sequence>
<dbReference type="InterPro" id="IPR020476">
    <property type="entry name" value="Nudix_hydrolase"/>
</dbReference>
<keyword evidence="11" id="KW-1185">Reference proteome</keyword>
<organism evidence="10 11">
    <name type="scientific">Paludibaculum fermentans</name>
    <dbReference type="NCBI Taxonomy" id="1473598"/>
    <lineage>
        <taxon>Bacteria</taxon>
        <taxon>Pseudomonadati</taxon>
        <taxon>Acidobacteriota</taxon>
        <taxon>Terriglobia</taxon>
        <taxon>Bryobacterales</taxon>
        <taxon>Bryobacteraceae</taxon>
        <taxon>Paludibaculum</taxon>
    </lineage>
</organism>
<dbReference type="InterPro" id="IPR020084">
    <property type="entry name" value="NUDIX_hydrolase_CS"/>
</dbReference>
<dbReference type="EMBL" id="CP063849">
    <property type="protein sequence ID" value="QOY91074.1"/>
    <property type="molecule type" value="Genomic_DNA"/>
</dbReference>
<evidence type="ECO:0000256" key="3">
    <source>
        <dbReference type="ARBA" id="ARBA00007275"/>
    </source>
</evidence>
<dbReference type="PRINTS" id="PR00502">
    <property type="entry name" value="NUDIXFAMILY"/>
</dbReference>